<sequence length="221" mass="25126">MTCKGNEVASIATPSRARRTANSNRGWEPDFLNERYETFPHYETSKTLAGRGKEGITWANDPADASILKRLDNVILNAKVTAWHKLIVANIDPKTHATTFLMEHAILIYILMTQGSVNLPRITQDIMVKWPSAKTRNLLLYLMFITRLANQHQVLEFAGDEFMKIRQVDMYYPYRDWKGEQPKVLTRAIYEGYHEILASSGAFPTQHASNDLLSISGQGIL</sequence>
<evidence type="ECO:0000256" key="1">
    <source>
        <dbReference type="SAM" id="MobiDB-lite"/>
    </source>
</evidence>
<keyword evidence="3" id="KW-1185">Reference proteome</keyword>
<protein>
    <submittedName>
        <fullName evidence="2">Uncharacterized protein</fullName>
    </submittedName>
</protein>
<reference evidence="2 3" key="1">
    <citation type="journal article" date="2023" name="Plants (Basel)">
        <title>Bridging the Gap: Combining Genomics and Transcriptomics Approaches to Understand Stylosanthes scabra, an Orphan Legume from the Brazilian Caatinga.</title>
        <authorList>
            <person name="Ferreira-Neto J.R.C."/>
            <person name="da Silva M.D."/>
            <person name="Binneck E."/>
            <person name="de Melo N.F."/>
            <person name="da Silva R.H."/>
            <person name="de Melo A.L.T.M."/>
            <person name="Pandolfi V."/>
            <person name="Bustamante F.O."/>
            <person name="Brasileiro-Vidal A.C."/>
            <person name="Benko-Iseppon A.M."/>
        </authorList>
    </citation>
    <scope>NUCLEOTIDE SEQUENCE [LARGE SCALE GENOMIC DNA]</scope>
    <source>
        <tissue evidence="2">Leaves</tissue>
    </source>
</reference>
<evidence type="ECO:0000313" key="3">
    <source>
        <dbReference type="Proteomes" id="UP001341840"/>
    </source>
</evidence>
<feature type="region of interest" description="Disordered" evidence="1">
    <location>
        <begin position="1"/>
        <end position="24"/>
    </location>
</feature>
<dbReference type="Proteomes" id="UP001341840">
    <property type="component" value="Unassembled WGS sequence"/>
</dbReference>
<accession>A0ABU6YHV7</accession>
<evidence type="ECO:0000313" key="2">
    <source>
        <dbReference type="EMBL" id="MED6209526.1"/>
    </source>
</evidence>
<comment type="caution">
    <text evidence="2">The sequence shown here is derived from an EMBL/GenBank/DDBJ whole genome shotgun (WGS) entry which is preliminary data.</text>
</comment>
<name>A0ABU6YHV7_9FABA</name>
<dbReference type="EMBL" id="JASCZI010242089">
    <property type="protein sequence ID" value="MED6209526.1"/>
    <property type="molecule type" value="Genomic_DNA"/>
</dbReference>
<organism evidence="2 3">
    <name type="scientific">Stylosanthes scabra</name>
    <dbReference type="NCBI Taxonomy" id="79078"/>
    <lineage>
        <taxon>Eukaryota</taxon>
        <taxon>Viridiplantae</taxon>
        <taxon>Streptophyta</taxon>
        <taxon>Embryophyta</taxon>
        <taxon>Tracheophyta</taxon>
        <taxon>Spermatophyta</taxon>
        <taxon>Magnoliopsida</taxon>
        <taxon>eudicotyledons</taxon>
        <taxon>Gunneridae</taxon>
        <taxon>Pentapetalae</taxon>
        <taxon>rosids</taxon>
        <taxon>fabids</taxon>
        <taxon>Fabales</taxon>
        <taxon>Fabaceae</taxon>
        <taxon>Papilionoideae</taxon>
        <taxon>50 kb inversion clade</taxon>
        <taxon>dalbergioids sensu lato</taxon>
        <taxon>Dalbergieae</taxon>
        <taxon>Pterocarpus clade</taxon>
        <taxon>Stylosanthes</taxon>
    </lineage>
</organism>
<proteinExistence type="predicted"/>
<gene>
    <name evidence="2" type="ORF">PIB30_055516</name>
</gene>